<dbReference type="Proteomes" id="UP000676409">
    <property type="component" value="Chromosome"/>
</dbReference>
<evidence type="ECO:0000259" key="5">
    <source>
        <dbReference type="Pfam" id="PF04542"/>
    </source>
</evidence>
<evidence type="ECO:0000256" key="4">
    <source>
        <dbReference type="ARBA" id="ARBA00023163"/>
    </source>
</evidence>
<dbReference type="KEGG" id="caul:KCG34_22210"/>
<dbReference type="GO" id="GO:0006352">
    <property type="term" value="P:DNA-templated transcription initiation"/>
    <property type="evidence" value="ECO:0007669"/>
    <property type="project" value="InterPro"/>
</dbReference>
<reference evidence="7" key="1">
    <citation type="submission" date="2021-04" db="EMBL/GenBank/DDBJ databases">
        <title>The complete genome sequence of Caulobacter sp. S6.</title>
        <authorList>
            <person name="Tang Y."/>
            <person name="Ouyang W."/>
            <person name="Liu Q."/>
            <person name="Huang B."/>
            <person name="Guo Z."/>
            <person name="Lei P."/>
        </authorList>
    </citation>
    <scope>NUCLEOTIDE SEQUENCE</scope>
    <source>
        <strain evidence="7">S6</strain>
    </source>
</reference>
<feature type="domain" description="RNA polymerase sigma factor 70 region 4 type 2" evidence="6">
    <location>
        <begin position="106"/>
        <end position="156"/>
    </location>
</feature>
<dbReference type="InterPro" id="IPR013325">
    <property type="entry name" value="RNA_pol_sigma_r2"/>
</dbReference>
<evidence type="ECO:0000313" key="7">
    <source>
        <dbReference type="EMBL" id="QUD87728.1"/>
    </source>
</evidence>
<sequence length="189" mass="20795">MSTAESRFQADLLAVVPHLRAFGRSLAGDKAEADDLVQETLLKAWAARGSFTVGTNMKAWTFMILRNLFYSTKRRSWRQQPLDPEMAERTLVAADDPTAAHELSDMRRAMMMLCPEQREALILIGAAGMSYDDASLILDCAVGTVKSRVSRARQQLVQILAQGDLPATDVPAHRALDAIMADALRLHAA</sequence>
<dbReference type="Gene3D" id="1.10.10.10">
    <property type="entry name" value="Winged helix-like DNA-binding domain superfamily/Winged helix DNA-binding domain"/>
    <property type="match status" value="1"/>
</dbReference>
<keyword evidence="8" id="KW-1185">Reference proteome</keyword>
<keyword evidence="4" id="KW-0804">Transcription</keyword>
<dbReference type="PANTHER" id="PTHR43133:SF25">
    <property type="entry name" value="RNA POLYMERASE SIGMA FACTOR RFAY-RELATED"/>
    <property type="match status" value="1"/>
</dbReference>
<dbReference type="NCBIfam" id="TIGR02937">
    <property type="entry name" value="sigma70-ECF"/>
    <property type="match status" value="1"/>
</dbReference>
<proteinExistence type="inferred from homology"/>
<dbReference type="SUPFAM" id="SSF88659">
    <property type="entry name" value="Sigma3 and sigma4 domains of RNA polymerase sigma factors"/>
    <property type="match status" value="1"/>
</dbReference>
<protein>
    <submittedName>
        <fullName evidence="7">Sigma-70 family RNA polymerase sigma factor</fullName>
    </submittedName>
</protein>
<dbReference type="PANTHER" id="PTHR43133">
    <property type="entry name" value="RNA POLYMERASE ECF-TYPE SIGMA FACTO"/>
    <property type="match status" value="1"/>
</dbReference>
<dbReference type="GO" id="GO:0016987">
    <property type="term" value="F:sigma factor activity"/>
    <property type="evidence" value="ECO:0007669"/>
    <property type="project" value="UniProtKB-KW"/>
</dbReference>
<name>A0A975FZH8_9CAUL</name>
<evidence type="ECO:0000256" key="3">
    <source>
        <dbReference type="ARBA" id="ARBA00023082"/>
    </source>
</evidence>
<accession>A0A975FZH8</accession>
<dbReference type="InterPro" id="IPR013249">
    <property type="entry name" value="RNA_pol_sigma70_r4_t2"/>
</dbReference>
<keyword evidence="3" id="KW-0731">Sigma factor</keyword>
<dbReference type="InterPro" id="IPR036388">
    <property type="entry name" value="WH-like_DNA-bd_sf"/>
</dbReference>
<dbReference type="GO" id="GO:0003677">
    <property type="term" value="F:DNA binding"/>
    <property type="evidence" value="ECO:0007669"/>
    <property type="project" value="InterPro"/>
</dbReference>
<evidence type="ECO:0000259" key="6">
    <source>
        <dbReference type="Pfam" id="PF08281"/>
    </source>
</evidence>
<dbReference type="InterPro" id="IPR014284">
    <property type="entry name" value="RNA_pol_sigma-70_dom"/>
</dbReference>
<dbReference type="RefSeq" id="WP_211937778.1">
    <property type="nucleotide sequence ID" value="NZ_CP073078.1"/>
</dbReference>
<evidence type="ECO:0000256" key="2">
    <source>
        <dbReference type="ARBA" id="ARBA00023015"/>
    </source>
</evidence>
<dbReference type="Pfam" id="PF08281">
    <property type="entry name" value="Sigma70_r4_2"/>
    <property type="match status" value="1"/>
</dbReference>
<dbReference type="AlphaFoldDB" id="A0A975FZH8"/>
<gene>
    <name evidence="7" type="ORF">KCG34_22210</name>
</gene>
<dbReference type="Gene3D" id="1.10.1740.10">
    <property type="match status" value="1"/>
</dbReference>
<dbReference type="InterPro" id="IPR013324">
    <property type="entry name" value="RNA_pol_sigma_r3/r4-like"/>
</dbReference>
<dbReference type="InterPro" id="IPR039425">
    <property type="entry name" value="RNA_pol_sigma-70-like"/>
</dbReference>
<dbReference type="Pfam" id="PF04542">
    <property type="entry name" value="Sigma70_r2"/>
    <property type="match status" value="1"/>
</dbReference>
<comment type="similarity">
    <text evidence="1">Belongs to the sigma-70 factor family. ECF subfamily.</text>
</comment>
<dbReference type="SUPFAM" id="SSF88946">
    <property type="entry name" value="Sigma2 domain of RNA polymerase sigma factors"/>
    <property type="match status" value="1"/>
</dbReference>
<keyword evidence="2" id="KW-0805">Transcription regulation</keyword>
<dbReference type="EMBL" id="CP073078">
    <property type="protein sequence ID" value="QUD87728.1"/>
    <property type="molecule type" value="Genomic_DNA"/>
</dbReference>
<evidence type="ECO:0000256" key="1">
    <source>
        <dbReference type="ARBA" id="ARBA00010641"/>
    </source>
</evidence>
<dbReference type="InterPro" id="IPR007627">
    <property type="entry name" value="RNA_pol_sigma70_r2"/>
</dbReference>
<organism evidence="7 8">
    <name type="scientific">Phenylobacterium montanum</name>
    <dbReference type="NCBI Taxonomy" id="2823693"/>
    <lineage>
        <taxon>Bacteria</taxon>
        <taxon>Pseudomonadati</taxon>
        <taxon>Pseudomonadota</taxon>
        <taxon>Alphaproteobacteria</taxon>
        <taxon>Caulobacterales</taxon>
        <taxon>Caulobacteraceae</taxon>
        <taxon>Phenylobacterium</taxon>
    </lineage>
</organism>
<evidence type="ECO:0000313" key="8">
    <source>
        <dbReference type="Proteomes" id="UP000676409"/>
    </source>
</evidence>
<feature type="domain" description="RNA polymerase sigma-70 region 2" evidence="5">
    <location>
        <begin position="16"/>
        <end position="78"/>
    </location>
</feature>